<keyword evidence="4" id="KW-1185">Reference proteome</keyword>
<evidence type="ECO:0000256" key="1">
    <source>
        <dbReference type="SAM" id="Coils"/>
    </source>
</evidence>
<name>A0ABP0AJY7_9PEZI</name>
<evidence type="ECO:0000313" key="3">
    <source>
        <dbReference type="EMBL" id="CAK7208171.1"/>
    </source>
</evidence>
<organism evidence="3 4">
    <name type="scientific">Sporothrix eucalyptigena</name>
    <dbReference type="NCBI Taxonomy" id="1812306"/>
    <lineage>
        <taxon>Eukaryota</taxon>
        <taxon>Fungi</taxon>
        <taxon>Dikarya</taxon>
        <taxon>Ascomycota</taxon>
        <taxon>Pezizomycotina</taxon>
        <taxon>Sordariomycetes</taxon>
        <taxon>Sordariomycetidae</taxon>
        <taxon>Ophiostomatales</taxon>
        <taxon>Ophiostomataceae</taxon>
        <taxon>Sporothrix</taxon>
    </lineage>
</organism>
<evidence type="ECO:0000256" key="2">
    <source>
        <dbReference type="SAM" id="MobiDB-lite"/>
    </source>
</evidence>
<feature type="compositionally biased region" description="Low complexity" evidence="2">
    <location>
        <begin position="290"/>
        <end position="299"/>
    </location>
</feature>
<feature type="coiled-coil region" evidence="1">
    <location>
        <begin position="421"/>
        <end position="448"/>
    </location>
</feature>
<protein>
    <submittedName>
        <fullName evidence="3">Uncharacterized protein</fullName>
    </submittedName>
</protein>
<dbReference type="EMBL" id="CAWUHD010000001">
    <property type="protein sequence ID" value="CAK7208171.1"/>
    <property type="molecule type" value="Genomic_DNA"/>
</dbReference>
<reference evidence="3 4" key="1">
    <citation type="submission" date="2024-01" db="EMBL/GenBank/DDBJ databases">
        <authorList>
            <person name="Allen C."/>
            <person name="Tagirdzhanova G."/>
        </authorList>
    </citation>
    <scope>NUCLEOTIDE SEQUENCE [LARGE SCALE GENOMIC DNA]</scope>
</reference>
<feature type="compositionally biased region" description="Polar residues" evidence="2">
    <location>
        <begin position="247"/>
        <end position="257"/>
    </location>
</feature>
<gene>
    <name evidence="3" type="ORF">SEUCBS140593_000083</name>
</gene>
<sequence length="484" mass="51560">MTSKMKRFFSTSQKPAAQPYQVDGGGMSSNNMNGNPVPSMANLNLHSGGRSRTPPPPPIFAGYVGTPGIPNGPPAFGNPGANSTADFFANGGMPLHQQQHQQHPLQQTAPSHFPPPGAFYNGVDVGATGGGGHGYNSSSMGSFGGPMGTAPRGFSGSVNGVNAINGANGVNGYNGGSVNGNIVNGNINGGVNGNASGNQYGEVSFLNQMPPPPNDARGLASPVGSVHSQANSSNANVNNIPPPPRSAGTTSAASQPSGAYPPSQVFPTPPQQHAQPHHPQHQPSYNSLYQQQQQQQQQQNFAGSNAPFPPRQQQQQTAAPPPPQPAAKTHRSLLSSKPKNGNPGPPPNAPNSYQQHGHPQQQQQQARRQQQNPPPGQPMSSQQHAMTNVAVTATDIRDTTYMLRQLYKMELFIHGERYAIHEDDQSERREMRRKADLLREEIENNVNTWRMTGGANWTPEEKQHVEYSVQLIGTLRTLGQGDDA</sequence>
<keyword evidence="1" id="KW-0175">Coiled coil</keyword>
<feature type="compositionally biased region" description="Low complexity" evidence="2">
    <location>
        <begin position="225"/>
        <end position="239"/>
    </location>
</feature>
<comment type="caution">
    <text evidence="3">The sequence shown here is derived from an EMBL/GenBank/DDBJ whole genome shotgun (WGS) entry which is preliminary data.</text>
</comment>
<dbReference type="Proteomes" id="UP001642482">
    <property type="component" value="Unassembled WGS sequence"/>
</dbReference>
<feature type="region of interest" description="Disordered" evidence="2">
    <location>
        <begin position="202"/>
        <end position="385"/>
    </location>
</feature>
<feature type="compositionally biased region" description="Low complexity" evidence="2">
    <location>
        <begin position="350"/>
        <end position="371"/>
    </location>
</feature>
<evidence type="ECO:0000313" key="4">
    <source>
        <dbReference type="Proteomes" id="UP001642482"/>
    </source>
</evidence>
<feature type="region of interest" description="Disordered" evidence="2">
    <location>
        <begin position="1"/>
        <end position="37"/>
    </location>
</feature>
<accession>A0ABP0AJY7</accession>
<proteinExistence type="predicted"/>